<evidence type="ECO:0000259" key="8">
    <source>
        <dbReference type="PROSITE" id="PS50109"/>
    </source>
</evidence>
<evidence type="ECO:0000256" key="7">
    <source>
        <dbReference type="SAM" id="Coils"/>
    </source>
</evidence>
<keyword evidence="5" id="KW-0418">Kinase</keyword>
<evidence type="ECO:0000259" key="10">
    <source>
        <dbReference type="PROSITE" id="PS50113"/>
    </source>
</evidence>
<dbReference type="InterPro" id="IPR035965">
    <property type="entry name" value="PAS-like_dom_sf"/>
</dbReference>
<protein>
    <recommendedName>
        <fullName evidence="2">histidine kinase</fullName>
        <ecNumber evidence="2">2.7.13.3</ecNumber>
    </recommendedName>
</protein>
<dbReference type="InterPro" id="IPR013655">
    <property type="entry name" value="PAS_fold_3"/>
</dbReference>
<dbReference type="PROSITE" id="PS50113">
    <property type="entry name" value="PAC"/>
    <property type="match status" value="2"/>
</dbReference>
<gene>
    <name evidence="11" type="ORF">G7B40_023925</name>
</gene>
<dbReference type="Gene3D" id="3.30.450.20">
    <property type="entry name" value="PAS domain"/>
    <property type="match status" value="3"/>
</dbReference>
<dbReference type="AlphaFoldDB" id="A0AAP5I9S7"/>
<accession>A0AAP5I9S7</accession>
<keyword evidence="4" id="KW-0808">Transferase</keyword>
<keyword evidence="6" id="KW-0902">Two-component regulatory system</keyword>
<dbReference type="Proteomes" id="UP000667802">
    <property type="component" value="Unassembled WGS sequence"/>
</dbReference>
<feature type="domain" description="Histidine kinase" evidence="8">
    <location>
        <begin position="495"/>
        <end position="748"/>
    </location>
</feature>
<dbReference type="InterPro" id="IPR036890">
    <property type="entry name" value="HATPase_C_sf"/>
</dbReference>
<sequence length="751" mass="86052">MEKHQIQRLLIACDSELLVGVITGTKSIEEISETELSHNLGVLQDVVTAQTSKLQLLSQELQKEINKTKLLEERLRTSEAQMRATFEAMTDIVLIIHTQGSEIENIEILPTNPSCVDQYRSDLIDQTVEQFLGEETNQAWLQQVKQALDAQKLASYDYSLCYNEHKVWFSASISPISENAVLWVARDITQRKQAEIALRESEERFRAIYEEAAVGIYQATLYGDFLRVNPEFSRLLEYKELLLLQRKWQDITFLDDLEPELAYIRQMFVGQISHYSIEKRFISKYGKLRWARVSVSLVRDDGEVPQYLIGVVEDISARKMAEIALRESEEIFCAIFEQAAVGIYQATLTGELFLVNPRLCEILGYSESELLHLTLEEITDSQDLESDRRYMQHLLDGEIPSYITEKRLICQQGRSRWIKTSISLVRNEHRKPKYFIGIVEDVSERKTVELALQQSEAREREKAQTLEVTLQELQQTQAQLVLHEKMASLGQFVAGVAHEINNPTSFIYGNIQPATEYTQRLLHLIKLYQQHYPNVVPEIAQYSETIKLNFITEDFPKLLASMTEGANRISQIVQSLQNFSRLDQENRQQVDIHQGIENTLLILQYRLKQPNHPEIQLIKEYGQIPLINCYPGLLNQVFMNILCNAIDALEEELQTRSTESLSPTIRISTRVLDSAIAIFIADNGSGIKPEIQPKIFDPFFTTKPPGNGTGLGLSISYKIVVEWHNGEIDFHSRVNVGTEFVIKLPIASPEE</sequence>
<evidence type="ECO:0000256" key="6">
    <source>
        <dbReference type="ARBA" id="ARBA00023012"/>
    </source>
</evidence>
<feature type="domain" description="PAS" evidence="9">
    <location>
        <begin position="328"/>
        <end position="398"/>
    </location>
</feature>
<organism evidence="11 12">
    <name type="scientific">Aetokthonos hydrillicola Thurmond2011</name>
    <dbReference type="NCBI Taxonomy" id="2712845"/>
    <lineage>
        <taxon>Bacteria</taxon>
        <taxon>Bacillati</taxon>
        <taxon>Cyanobacteriota</taxon>
        <taxon>Cyanophyceae</taxon>
        <taxon>Nostocales</taxon>
        <taxon>Hapalosiphonaceae</taxon>
        <taxon>Aetokthonos</taxon>
    </lineage>
</organism>
<dbReference type="EMBL" id="JAALHA020000013">
    <property type="protein sequence ID" value="MDR9897592.1"/>
    <property type="molecule type" value="Genomic_DNA"/>
</dbReference>
<dbReference type="PANTHER" id="PTHR43304">
    <property type="entry name" value="PHYTOCHROME-LIKE PROTEIN CPH1"/>
    <property type="match status" value="1"/>
</dbReference>
<dbReference type="RefSeq" id="WP_208338388.1">
    <property type="nucleotide sequence ID" value="NZ_CAWQFN010000089.1"/>
</dbReference>
<dbReference type="Pfam" id="PF08447">
    <property type="entry name" value="PAS_3"/>
    <property type="match status" value="2"/>
</dbReference>
<dbReference type="PROSITE" id="PS50109">
    <property type="entry name" value="HIS_KIN"/>
    <property type="match status" value="1"/>
</dbReference>
<dbReference type="SMART" id="SM00091">
    <property type="entry name" value="PAS"/>
    <property type="match status" value="3"/>
</dbReference>
<dbReference type="PRINTS" id="PR00344">
    <property type="entry name" value="BCTRLSENSOR"/>
</dbReference>
<dbReference type="SMART" id="SM00086">
    <property type="entry name" value="PAC"/>
    <property type="match status" value="3"/>
</dbReference>
<feature type="coiled-coil region" evidence="7">
    <location>
        <begin position="54"/>
        <end position="81"/>
    </location>
</feature>
<dbReference type="SUPFAM" id="SSF55785">
    <property type="entry name" value="PYP-like sensor domain (PAS domain)"/>
    <property type="match status" value="3"/>
</dbReference>
<dbReference type="InterPro" id="IPR005467">
    <property type="entry name" value="His_kinase_dom"/>
</dbReference>
<dbReference type="SUPFAM" id="SSF47384">
    <property type="entry name" value="Homodimeric domain of signal transducing histidine kinase"/>
    <property type="match status" value="1"/>
</dbReference>
<evidence type="ECO:0000256" key="5">
    <source>
        <dbReference type="ARBA" id="ARBA00022777"/>
    </source>
</evidence>
<dbReference type="NCBIfam" id="TIGR00229">
    <property type="entry name" value="sensory_box"/>
    <property type="match status" value="3"/>
</dbReference>
<dbReference type="InterPro" id="IPR004358">
    <property type="entry name" value="Sig_transdc_His_kin-like_C"/>
</dbReference>
<comment type="catalytic activity">
    <reaction evidence="1">
        <text>ATP + protein L-histidine = ADP + protein N-phospho-L-histidine.</text>
        <dbReference type="EC" id="2.7.13.3"/>
    </reaction>
</comment>
<dbReference type="SMART" id="SM00387">
    <property type="entry name" value="HATPase_c"/>
    <property type="match status" value="1"/>
</dbReference>
<keyword evidence="3" id="KW-0597">Phosphoprotein</keyword>
<evidence type="ECO:0000313" key="11">
    <source>
        <dbReference type="EMBL" id="MDR9897592.1"/>
    </source>
</evidence>
<dbReference type="InterPro" id="IPR001610">
    <property type="entry name" value="PAC"/>
</dbReference>
<dbReference type="Pfam" id="PF02518">
    <property type="entry name" value="HATPase_c"/>
    <property type="match status" value="1"/>
</dbReference>
<dbReference type="GO" id="GO:0000155">
    <property type="term" value="F:phosphorelay sensor kinase activity"/>
    <property type="evidence" value="ECO:0007669"/>
    <property type="project" value="InterPro"/>
</dbReference>
<reference evidence="12" key="1">
    <citation type="journal article" date="2021" name="Science">
        <title>Hunting the eagle killer: A cyanobacterial neurotoxin causes vacuolar myelinopathy.</title>
        <authorList>
            <person name="Breinlinger S."/>
            <person name="Phillips T.J."/>
            <person name="Haram B.N."/>
            <person name="Mares J."/>
            <person name="Martinez Yerena J.A."/>
            <person name="Hrouzek P."/>
            <person name="Sobotka R."/>
            <person name="Henderson W.M."/>
            <person name="Schmieder P."/>
            <person name="Williams S.M."/>
            <person name="Lauderdale J.D."/>
            <person name="Wilde H.D."/>
            <person name="Gerrin W."/>
            <person name="Kust A."/>
            <person name="Washington J.W."/>
            <person name="Wagner C."/>
            <person name="Geier B."/>
            <person name="Liebeke M."/>
            <person name="Enke H."/>
            <person name="Niedermeyer T.H.J."/>
            <person name="Wilde S.B."/>
        </authorList>
    </citation>
    <scope>NUCLEOTIDE SEQUENCE [LARGE SCALE GENOMIC DNA]</scope>
    <source>
        <strain evidence="12">Thurmond2011</strain>
    </source>
</reference>
<evidence type="ECO:0000256" key="4">
    <source>
        <dbReference type="ARBA" id="ARBA00022679"/>
    </source>
</evidence>
<keyword evidence="12" id="KW-1185">Reference proteome</keyword>
<dbReference type="SUPFAM" id="SSF55874">
    <property type="entry name" value="ATPase domain of HSP90 chaperone/DNA topoisomerase II/histidine kinase"/>
    <property type="match status" value="1"/>
</dbReference>
<evidence type="ECO:0000256" key="2">
    <source>
        <dbReference type="ARBA" id="ARBA00012438"/>
    </source>
</evidence>
<dbReference type="InterPro" id="IPR036097">
    <property type="entry name" value="HisK_dim/P_sf"/>
</dbReference>
<feature type="domain" description="PAC" evidence="10">
    <location>
        <begin position="275"/>
        <end position="327"/>
    </location>
</feature>
<dbReference type="Pfam" id="PF13426">
    <property type="entry name" value="PAS_9"/>
    <property type="match status" value="1"/>
</dbReference>
<name>A0AAP5I9S7_9CYAN</name>
<dbReference type="Gene3D" id="3.30.565.10">
    <property type="entry name" value="Histidine kinase-like ATPase, C-terminal domain"/>
    <property type="match status" value="1"/>
</dbReference>
<dbReference type="InterPro" id="IPR003661">
    <property type="entry name" value="HisK_dim/P_dom"/>
</dbReference>
<dbReference type="CDD" id="cd00130">
    <property type="entry name" value="PAS"/>
    <property type="match status" value="2"/>
</dbReference>
<dbReference type="InterPro" id="IPR000014">
    <property type="entry name" value="PAS"/>
</dbReference>
<dbReference type="EC" id="2.7.13.3" evidence="2"/>
<keyword evidence="7" id="KW-0175">Coiled coil</keyword>
<dbReference type="CDD" id="cd00082">
    <property type="entry name" value="HisKA"/>
    <property type="match status" value="1"/>
</dbReference>
<proteinExistence type="predicted"/>
<dbReference type="InterPro" id="IPR003594">
    <property type="entry name" value="HATPase_dom"/>
</dbReference>
<evidence type="ECO:0000259" key="9">
    <source>
        <dbReference type="PROSITE" id="PS50112"/>
    </source>
</evidence>
<evidence type="ECO:0000313" key="12">
    <source>
        <dbReference type="Proteomes" id="UP000667802"/>
    </source>
</evidence>
<dbReference type="PROSITE" id="PS50112">
    <property type="entry name" value="PAS"/>
    <property type="match status" value="2"/>
</dbReference>
<dbReference type="InterPro" id="IPR052162">
    <property type="entry name" value="Sensor_kinase/Photoreceptor"/>
</dbReference>
<feature type="domain" description="PAC" evidence="10">
    <location>
        <begin position="402"/>
        <end position="454"/>
    </location>
</feature>
<comment type="caution">
    <text evidence="11">The sequence shown here is derived from an EMBL/GenBank/DDBJ whole genome shotgun (WGS) entry which is preliminary data.</text>
</comment>
<dbReference type="InterPro" id="IPR000700">
    <property type="entry name" value="PAS-assoc_C"/>
</dbReference>
<feature type="domain" description="PAS" evidence="9">
    <location>
        <begin position="201"/>
        <end position="260"/>
    </location>
</feature>
<evidence type="ECO:0000256" key="3">
    <source>
        <dbReference type="ARBA" id="ARBA00022553"/>
    </source>
</evidence>
<dbReference type="Gene3D" id="1.10.287.130">
    <property type="match status" value="1"/>
</dbReference>
<dbReference type="PANTHER" id="PTHR43304:SF1">
    <property type="entry name" value="PAC DOMAIN-CONTAINING PROTEIN"/>
    <property type="match status" value="1"/>
</dbReference>
<evidence type="ECO:0000256" key="1">
    <source>
        <dbReference type="ARBA" id="ARBA00000085"/>
    </source>
</evidence>